<keyword evidence="4 7" id="KW-0378">Hydrolase</keyword>
<dbReference type="InterPro" id="IPR003607">
    <property type="entry name" value="HD/PDEase_dom"/>
</dbReference>
<keyword evidence="1 7" id="KW-0808">Transferase</keyword>
<keyword evidence="3" id="KW-0677">Repeat</keyword>
<dbReference type="EC" id="3.1.4.-" evidence="7"/>
<dbReference type="HAMAP" id="MF_00277">
    <property type="entry name" value="PII_uridylyl_transf"/>
    <property type="match status" value="1"/>
</dbReference>
<comment type="catalytic activity">
    <reaction evidence="7">
        <text>[protein-PII]-uridylyl-L-tyrosine + H2O = [protein-PII]-L-tyrosine + UMP + H(+)</text>
        <dbReference type="Rhea" id="RHEA:48600"/>
        <dbReference type="Rhea" id="RHEA-COMP:12147"/>
        <dbReference type="Rhea" id="RHEA-COMP:12148"/>
        <dbReference type="ChEBI" id="CHEBI:15377"/>
        <dbReference type="ChEBI" id="CHEBI:15378"/>
        <dbReference type="ChEBI" id="CHEBI:46858"/>
        <dbReference type="ChEBI" id="CHEBI:57865"/>
        <dbReference type="ChEBI" id="CHEBI:90602"/>
    </reaction>
</comment>
<dbReference type="GO" id="GO:0008773">
    <property type="term" value="F:[protein-PII] uridylyltransferase activity"/>
    <property type="evidence" value="ECO:0007669"/>
    <property type="project" value="UniProtKB-EC"/>
</dbReference>
<evidence type="ECO:0000256" key="5">
    <source>
        <dbReference type="ARBA" id="ARBA00022842"/>
    </source>
</evidence>
<dbReference type="Pfam" id="PF01966">
    <property type="entry name" value="HD"/>
    <property type="match status" value="1"/>
</dbReference>
<dbReference type="InterPro" id="IPR006674">
    <property type="entry name" value="HD_domain"/>
</dbReference>
<dbReference type="Proteomes" id="UP001056336">
    <property type="component" value="Chromosome"/>
</dbReference>
<dbReference type="InterPro" id="IPR043519">
    <property type="entry name" value="NT_sf"/>
</dbReference>
<evidence type="ECO:0000256" key="7">
    <source>
        <dbReference type="HAMAP-Rule" id="MF_00277"/>
    </source>
</evidence>
<dbReference type="PANTHER" id="PTHR47320:SF1">
    <property type="entry name" value="BIFUNCTIONAL URIDYLYLTRANSFERASE_URIDYLYL-REMOVING ENZYME"/>
    <property type="match status" value="1"/>
</dbReference>
<comment type="similarity">
    <text evidence="7">Belongs to the GlnD family.</text>
</comment>
<dbReference type="SUPFAM" id="SSF55021">
    <property type="entry name" value="ACT-like"/>
    <property type="match status" value="2"/>
</dbReference>
<name>A0ABY4R4U8_9ACTN</name>
<evidence type="ECO:0000256" key="1">
    <source>
        <dbReference type="ARBA" id="ARBA00022679"/>
    </source>
</evidence>
<evidence type="ECO:0000256" key="3">
    <source>
        <dbReference type="ARBA" id="ARBA00022737"/>
    </source>
</evidence>
<evidence type="ECO:0000313" key="10">
    <source>
        <dbReference type="EMBL" id="UQX89985.1"/>
    </source>
</evidence>
<dbReference type="PROSITE" id="PS51671">
    <property type="entry name" value="ACT"/>
    <property type="match status" value="2"/>
</dbReference>
<sequence length="780" mass="83280">MKTPSEHSRRSVRAELSGVLARTDLVGPPLRVELSGLYDRWLGELFPAVDGIALIAVGGLGRKEPTPYGDLDLVLLHTGKVAHIGGIADGLWYPIWDAGVGLDHSVRTVEEAVSVAGEDLKAMLGMLDARHIAGDPALTGLLREQVISRWRRTAPGRLPELQDLARSRWATRGDASFLLEPDLKDCRGGLRDWVGLRALASAQLVDLTPAVQSASAVLLDVRGELHRMSGRSADVLRGQDRASVAHALALADGDAVLRSVNEAARTIAYATDASWRRVTAANPPAGRSLLRRLRPGSAAPDPHVRTPLARDVVSQNGEVVLARDADPWADPVLLLRVARAAAEHDLPISSYALARLATESSPMPEPWPAAARTEFVGLLGAGRRTVPALEALDQYGLLSRLMPEWESVRFRAQHNPVHRFTVDRHLVETAVQASSLTADVARPDLLIVGAFLHDIGKGRPGDHSVVGAVLTRAIATRMGFSAADVEVITALTRHHLLLPDTATRRDLDDPSTIAIVLAALAGPHGGPALLELLHALTIADAAATGPAAWSDWKASLVRRLVNRTRAVLGGEPMPGPEPLTADLAALAASGQTRILVDGGEVVVVAPDAPGLLSRTSGLLALHSLDVHTADVRTEAAMAISRFTVSPRFGEFPDQSLLSADLRRVLAGTLALDERLRAKEAVYENGPERSAADRPPPRILWFDDEATDATVIEVRTRDGIGLLHWVTAALEAAGLDIRSARISSLGSNVVDAFYVTDSDGKPLTEAQQAEVTSSMQLALSR</sequence>
<reference evidence="10" key="1">
    <citation type="journal article" date="2018" name="Int. J. Syst. Evol. Microbiol.">
        <title>Jatrophihabitans telluris sp. nov., isolated from sediment soil of lava forest wetlands and the emended description of the genus Jatrophihabitans.</title>
        <authorList>
            <person name="Lee K.C."/>
            <person name="Suh M.K."/>
            <person name="Eom M.K."/>
            <person name="Kim K.K."/>
            <person name="Kim J.S."/>
            <person name="Kim D.S."/>
            <person name="Ko S.H."/>
            <person name="Shin Y.K."/>
            <person name="Lee J.S."/>
        </authorList>
    </citation>
    <scope>NUCLEOTIDE SEQUENCE</scope>
    <source>
        <strain evidence="10">N237</strain>
    </source>
</reference>
<dbReference type="RefSeq" id="WP_249773881.1">
    <property type="nucleotide sequence ID" value="NZ_CP097332.1"/>
</dbReference>
<proteinExistence type="inferred from homology"/>
<comment type="caution">
    <text evidence="7">Lacks conserved residue(s) required for the propagation of feature annotation.</text>
</comment>
<dbReference type="InterPro" id="IPR002912">
    <property type="entry name" value="ACT_dom"/>
</dbReference>
<dbReference type="PANTHER" id="PTHR47320">
    <property type="entry name" value="BIFUNCTIONAL URIDYLYLTRANSFERASE/URIDYLYL-REMOVING ENZYME"/>
    <property type="match status" value="1"/>
</dbReference>
<evidence type="ECO:0000256" key="2">
    <source>
        <dbReference type="ARBA" id="ARBA00022695"/>
    </source>
</evidence>
<dbReference type="SMART" id="SM00471">
    <property type="entry name" value="HDc"/>
    <property type="match status" value="1"/>
</dbReference>
<dbReference type="EMBL" id="CP097332">
    <property type="protein sequence ID" value="UQX89985.1"/>
    <property type="molecule type" value="Genomic_DNA"/>
</dbReference>
<feature type="domain" description="ACT" evidence="8">
    <location>
        <begin position="710"/>
        <end position="780"/>
    </location>
</feature>
<dbReference type="NCBIfam" id="NF002895">
    <property type="entry name" value="PRK03381.1"/>
    <property type="match status" value="1"/>
</dbReference>
<feature type="domain" description="HD" evidence="9">
    <location>
        <begin position="422"/>
        <end position="525"/>
    </location>
</feature>
<comment type="activity regulation">
    <text evidence="7">Uridylyltransferase (UTase) activity is inhibited by glutamine, while glutamine activates uridylyl-removing (UR) activity.</text>
</comment>
<evidence type="ECO:0000259" key="8">
    <source>
        <dbReference type="PROSITE" id="PS51671"/>
    </source>
</evidence>
<gene>
    <name evidence="7" type="primary">glnD</name>
    <name evidence="10" type="ORF">M6D93_08270</name>
</gene>
<keyword evidence="2 7" id="KW-0548">Nucleotidyltransferase</keyword>
<protein>
    <recommendedName>
        <fullName evidence="7">Bifunctional uridylyltransferase/uridylyl-removing enzyme</fullName>
        <shortName evidence="7">UTase/UR</shortName>
    </recommendedName>
    <alternativeName>
        <fullName evidence="7">Bifunctional [protein-PII] modification enzyme</fullName>
    </alternativeName>
    <alternativeName>
        <fullName evidence="7">Bifunctional nitrogen sensor protein</fullName>
    </alternativeName>
    <domain>
        <recommendedName>
            <fullName evidence="7">[Protein-PII] uridylyltransferase</fullName>
            <shortName evidence="7">PII uridylyltransferase</shortName>
            <shortName evidence="7">UTase</shortName>
            <ecNumber evidence="7">2.7.7.59</ecNumber>
        </recommendedName>
    </domain>
    <domain>
        <recommendedName>
            <fullName evidence="7">[Protein-PII]-UMP uridylyl-removing enzyme</fullName>
            <shortName evidence="7">UR</shortName>
            <ecNumber evidence="7">3.1.4.-</ecNumber>
        </recommendedName>
    </domain>
</protein>
<dbReference type="Gene3D" id="1.10.3090.10">
    <property type="entry name" value="cca-adding enzyme, domain 2"/>
    <property type="match status" value="1"/>
</dbReference>
<dbReference type="SUPFAM" id="SSF109604">
    <property type="entry name" value="HD-domain/PDEase-like"/>
    <property type="match status" value="1"/>
</dbReference>
<accession>A0ABY4R4U8</accession>
<feature type="domain" description="ACT" evidence="8">
    <location>
        <begin position="600"/>
        <end position="676"/>
    </location>
</feature>
<evidence type="ECO:0000313" key="11">
    <source>
        <dbReference type="Proteomes" id="UP001056336"/>
    </source>
</evidence>
<dbReference type="EC" id="2.7.7.59" evidence="7"/>
<comment type="function">
    <text evidence="7">Modifies, by uridylylation and deuridylylation, the PII regulatory proteins (GlnB and homologs), in response to the nitrogen status of the cell that GlnD senses through the glutamine level. Under low glutamine levels, catalyzes the conversion of the PII proteins and UTP to PII-UMP and PPi, while under higher glutamine levels, GlnD hydrolyzes PII-UMP to PII and UMP (deuridylylation). Thus, controls uridylylation state and activity of the PII proteins, and plays an important role in the regulation of nitrogen metabolism.</text>
</comment>
<dbReference type="CDD" id="cd00077">
    <property type="entry name" value="HDc"/>
    <property type="match status" value="1"/>
</dbReference>
<organism evidence="10 11">
    <name type="scientific">Jatrophihabitans telluris</name>
    <dbReference type="NCBI Taxonomy" id="2038343"/>
    <lineage>
        <taxon>Bacteria</taxon>
        <taxon>Bacillati</taxon>
        <taxon>Actinomycetota</taxon>
        <taxon>Actinomycetes</taxon>
        <taxon>Jatrophihabitantales</taxon>
        <taxon>Jatrophihabitantaceae</taxon>
        <taxon>Jatrophihabitans</taxon>
    </lineage>
</organism>
<feature type="region of interest" description="Uridylyltransferase" evidence="7">
    <location>
        <begin position="1"/>
        <end position="307"/>
    </location>
</feature>
<dbReference type="PIRSF" id="PIRSF006288">
    <property type="entry name" value="PII_uridyltransf"/>
    <property type="match status" value="1"/>
</dbReference>
<keyword evidence="6 7" id="KW-0511">Multifunctional enzyme</keyword>
<reference evidence="10" key="2">
    <citation type="submission" date="2022-05" db="EMBL/GenBank/DDBJ databases">
        <authorList>
            <person name="Kim J.-S."/>
            <person name="Lee K."/>
            <person name="Suh M."/>
            <person name="Eom M."/>
            <person name="Kim J.-S."/>
            <person name="Kim D.-S."/>
            <person name="Ko S.-H."/>
            <person name="Shin Y."/>
            <person name="Lee J.-S."/>
        </authorList>
    </citation>
    <scope>NUCLEOTIDE SEQUENCE</scope>
    <source>
        <strain evidence="10">N237</strain>
    </source>
</reference>
<evidence type="ECO:0000256" key="4">
    <source>
        <dbReference type="ARBA" id="ARBA00022801"/>
    </source>
</evidence>
<dbReference type="CDD" id="cd04899">
    <property type="entry name" value="ACT_ACR-UUR-like_2"/>
    <property type="match status" value="1"/>
</dbReference>
<dbReference type="PROSITE" id="PS51831">
    <property type="entry name" value="HD"/>
    <property type="match status" value="1"/>
</dbReference>
<dbReference type="InterPro" id="IPR045865">
    <property type="entry name" value="ACT-like_dom_sf"/>
</dbReference>
<keyword evidence="5 7" id="KW-0460">Magnesium</keyword>
<dbReference type="InterPro" id="IPR010043">
    <property type="entry name" value="UTase/UR"/>
</dbReference>
<evidence type="ECO:0000259" key="9">
    <source>
        <dbReference type="PROSITE" id="PS51831"/>
    </source>
</evidence>
<evidence type="ECO:0000256" key="6">
    <source>
        <dbReference type="ARBA" id="ARBA00023268"/>
    </source>
</evidence>
<keyword evidence="11" id="KW-1185">Reference proteome</keyword>
<comment type="catalytic activity">
    <reaction evidence="7">
        <text>[protein-PII]-L-tyrosine + UTP = [protein-PII]-uridylyl-L-tyrosine + diphosphate</text>
        <dbReference type="Rhea" id="RHEA:13673"/>
        <dbReference type="Rhea" id="RHEA-COMP:12147"/>
        <dbReference type="Rhea" id="RHEA-COMP:12148"/>
        <dbReference type="ChEBI" id="CHEBI:33019"/>
        <dbReference type="ChEBI" id="CHEBI:46398"/>
        <dbReference type="ChEBI" id="CHEBI:46858"/>
        <dbReference type="ChEBI" id="CHEBI:90602"/>
        <dbReference type="EC" id="2.7.7.59"/>
    </reaction>
</comment>
<dbReference type="SUPFAM" id="SSF81301">
    <property type="entry name" value="Nucleotidyltransferase"/>
    <property type="match status" value="1"/>
</dbReference>
<comment type="cofactor">
    <cofactor evidence="7">
        <name>Mg(2+)</name>
        <dbReference type="ChEBI" id="CHEBI:18420"/>
    </cofactor>
</comment>
<comment type="domain">
    <text evidence="7">Has four distinct domains: an N-terminal nucleotidyltransferase (NT) domain responsible for UTase activity, a central HD domain that encodes UR activity, and two C-terminal ACT domains that seem to have a role in glutamine sensing.</text>
</comment>